<dbReference type="RefSeq" id="WP_178368396.1">
    <property type="nucleotide sequence ID" value="NZ_JACADJ010000154.1"/>
</dbReference>
<organism evidence="1 2">
    <name type="scientific">Desulfobacter latus</name>
    <dbReference type="NCBI Taxonomy" id="2292"/>
    <lineage>
        <taxon>Bacteria</taxon>
        <taxon>Pseudomonadati</taxon>
        <taxon>Thermodesulfobacteriota</taxon>
        <taxon>Desulfobacteria</taxon>
        <taxon>Desulfobacterales</taxon>
        <taxon>Desulfobacteraceae</taxon>
        <taxon>Desulfobacter</taxon>
    </lineage>
</organism>
<sequence>MKSKDATALELYNRPKTEIKYIIEGVMPAVGYHILAGPEKDGKSTFATQFALAIAAGNKLMGHFKTTIVVCK</sequence>
<dbReference type="EMBL" id="JACADJ010000154">
    <property type="protein sequence ID" value="NWH06953.1"/>
    <property type="molecule type" value="Genomic_DNA"/>
</dbReference>
<gene>
    <name evidence="1" type="ORF">HXW94_18565</name>
</gene>
<evidence type="ECO:0000313" key="1">
    <source>
        <dbReference type="EMBL" id="NWH06953.1"/>
    </source>
</evidence>
<dbReference type="Gene3D" id="3.40.50.300">
    <property type="entry name" value="P-loop containing nucleotide triphosphate hydrolases"/>
    <property type="match status" value="1"/>
</dbReference>
<keyword evidence="2" id="KW-1185">Reference proteome</keyword>
<evidence type="ECO:0000313" key="2">
    <source>
        <dbReference type="Proteomes" id="UP000553343"/>
    </source>
</evidence>
<reference evidence="1 2" key="1">
    <citation type="submission" date="2020-06" db="EMBL/GenBank/DDBJ databases">
        <title>High-quality draft genome of sulfate reducer Desulfobacter latus type strain AcrS2 isolated from marine sediment.</title>
        <authorList>
            <person name="Hoppe M."/>
            <person name="Larsen C.K."/>
            <person name="Marshall I.P.G."/>
            <person name="Schramm A."/>
            <person name="Marietou A.G."/>
        </authorList>
    </citation>
    <scope>NUCLEOTIDE SEQUENCE [LARGE SCALE GENOMIC DNA]</scope>
    <source>
        <strain evidence="1 2">AcRS2</strain>
    </source>
</reference>
<proteinExistence type="predicted"/>
<dbReference type="Proteomes" id="UP000553343">
    <property type="component" value="Unassembled WGS sequence"/>
</dbReference>
<protein>
    <submittedName>
        <fullName evidence="1">AAA family ATPase</fullName>
    </submittedName>
</protein>
<comment type="caution">
    <text evidence="1">The sequence shown here is derived from an EMBL/GenBank/DDBJ whole genome shotgun (WGS) entry which is preliminary data.</text>
</comment>
<dbReference type="AlphaFoldDB" id="A0A850T590"/>
<accession>A0A850T590</accession>
<dbReference type="InterPro" id="IPR027417">
    <property type="entry name" value="P-loop_NTPase"/>
</dbReference>
<dbReference type="Pfam" id="PF13481">
    <property type="entry name" value="AAA_25"/>
    <property type="match status" value="1"/>
</dbReference>
<name>A0A850T590_9BACT</name>